<dbReference type="PRINTS" id="PR01217">
    <property type="entry name" value="PRICHEXTENSN"/>
</dbReference>
<feature type="region of interest" description="Disordered" evidence="1">
    <location>
        <begin position="193"/>
        <end position="278"/>
    </location>
</feature>
<feature type="compositionally biased region" description="Low complexity" evidence="1">
    <location>
        <begin position="311"/>
        <end position="329"/>
    </location>
</feature>
<dbReference type="AlphaFoldDB" id="A0A0D7B8Q1"/>
<evidence type="ECO:0000313" key="3">
    <source>
        <dbReference type="Proteomes" id="UP000054007"/>
    </source>
</evidence>
<evidence type="ECO:0000256" key="1">
    <source>
        <dbReference type="SAM" id="MobiDB-lite"/>
    </source>
</evidence>
<feature type="compositionally biased region" description="Polar residues" evidence="1">
    <location>
        <begin position="406"/>
        <end position="418"/>
    </location>
</feature>
<gene>
    <name evidence="2" type="ORF">CYLTODRAFT_444578</name>
</gene>
<feature type="compositionally biased region" description="Basic and acidic residues" evidence="1">
    <location>
        <begin position="193"/>
        <end position="210"/>
    </location>
</feature>
<dbReference type="OrthoDB" id="3266461at2759"/>
<feature type="compositionally biased region" description="Acidic residues" evidence="1">
    <location>
        <begin position="421"/>
        <end position="432"/>
    </location>
</feature>
<feature type="region of interest" description="Disordered" evidence="1">
    <location>
        <begin position="297"/>
        <end position="432"/>
    </location>
</feature>
<accession>A0A0D7B8Q1</accession>
<feature type="compositionally biased region" description="Basic and acidic residues" evidence="1">
    <location>
        <begin position="249"/>
        <end position="258"/>
    </location>
</feature>
<proteinExistence type="predicted"/>
<dbReference type="EMBL" id="KN880549">
    <property type="protein sequence ID" value="KIY66615.1"/>
    <property type="molecule type" value="Genomic_DNA"/>
</dbReference>
<name>A0A0D7B8Q1_9AGAR</name>
<feature type="region of interest" description="Disordered" evidence="1">
    <location>
        <begin position="62"/>
        <end position="86"/>
    </location>
</feature>
<protein>
    <submittedName>
        <fullName evidence="2">Uncharacterized protein</fullName>
    </submittedName>
</protein>
<keyword evidence="3" id="KW-1185">Reference proteome</keyword>
<evidence type="ECO:0000313" key="2">
    <source>
        <dbReference type="EMBL" id="KIY66615.1"/>
    </source>
</evidence>
<feature type="compositionally biased region" description="Low complexity" evidence="1">
    <location>
        <begin position="337"/>
        <end position="399"/>
    </location>
</feature>
<feature type="compositionally biased region" description="Basic residues" evidence="1">
    <location>
        <begin position="259"/>
        <end position="272"/>
    </location>
</feature>
<reference evidence="2 3" key="1">
    <citation type="journal article" date="2015" name="Fungal Genet. Biol.">
        <title>Evolution of novel wood decay mechanisms in Agaricales revealed by the genome sequences of Fistulina hepatica and Cylindrobasidium torrendii.</title>
        <authorList>
            <person name="Floudas D."/>
            <person name="Held B.W."/>
            <person name="Riley R."/>
            <person name="Nagy L.G."/>
            <person name="Koehler G."/>
            <person name="Ransdell A.S."/>
            <person name="Younus H."/>
            <person name="Chow J."/>
            <person name="Chiniquy J."/>
            <person name="Lipzen A."/>
            <person name="Tritt A."/>
            <person name="Sun H."/>
            <person name="Haridas S."/>
            <person name="LaButti K."/>
            <person name="Ohm R.A."/>
            <person name="Kues U."/>
            <person name="Blanchette R.A."/>
            <person name="Grigoriev I.V."/>
            <person name="Minto R.E."/>
            <person name="Hibbett D.S."/>
        </authorList>
    </citation>
    <scope>NUCLEOTIDE SEQUENCE [LARGE SCALE GENOMIC DNA]</scope>
    <source>
        <strain evidence="2 3">FP15055 ss-10</strain>
    </source>
</reference>
<dbReference type="Proteomes" id="UP000054007">
    <property type="component" value="Unassembled WGS sequence"/>
</dbReference>
<organism evidence="2 3">
    <name type="scientific">Cylindrobasidium torrendii FP15055 ss-10</name>
    <dbReference type="NCBI Taxonomy" id="1314674"/>
    <lineage>
        <taxon>Eukaryota</taxon>
        <taxon>Fungi</taxon>
        <taxon>Dikarya</taxon>
        <taxon>Basidiomycota</taxon>
        <taxon>Agaricomycotina</taxon>
        <taxon>Agaricomycetes</taxon>
        <taxon>Agaricomycetidae</taxon>
        <taxon>Agaricales</taxon>
        <taxon>Marasmiineae</taxon>
        <taxon>Physalacriaceae</taxon>
        <taxon>Cylindrobasidium</taxon>
    </lineage>
</organism>
<dbReference type="STRING" id="1314674.A0A0D7B8Q1"/>
<sequence length="863" mass="96173">MAFNTSGRRLLRSVVQKLGLEMPAWQEHNGENRTIEEVNIDKLDYADVVLTRAQRISKQAASISGARGRNVDPDLESDVEDTPALNKDYTGDRLSYGEARAPKKLCEEFFLGARYPPFDESDESPPSDYLRMKAPAPCTDQGHLKHQGFGSLKPDDVFWRQRLHERGKKLNPGDWSNEPCDLTPVELAEQFIERDNADARRRDSAKRVPEDDGSDGGASALDSNTHRHKRRRLMPRAEGAPHLSNRQRQRLDRDLEQKARRKVHNQRNRARNQAKNMREAPQEVIFAKHIVAPGPALKPIASTPSSPPSSPTFLPRLSPSSSLQESSPPADAPSPPADTSSPPADTSSPPADTSSPPTRASSPPTRASSPPTRTSSPPPSSRASSPPADSALSPPAEASSPHERSNAPSPVPSSSGWNSILDEEESDDKGEEDFAEIGLDQAKDDEQVDWEAIEALGLDAASVYGGGMPNPDSLPTPASAQNNSPRAEFKLRTTSTGWTGGRAASSEVVALLWAWTHWALGPILRLFTKVQFREGNSTTWTVIKDRWGRNIAVRSHLMHFISGFTTDEDGEELTKNPARPSPFMQQTINEVIEFVRITSKIESGFNVRGFHWFHISGWDRQIKGIPDLRAWCKLNTGPLKWLFREESPWRRLNGVATLMVQAFFPGVFRRYMRCIDYMARKHGIAPFYGVFWQFCINWSESRLLVDCWPHVDAANLAIGVCVIYIFGHFNSNEVCWLVIWEANIIIELPAGIFLAYPSSLFYHFNVNKQDVRADVKPTPYVPRLVVGRKGQKPTPSNTVPLTKRNAEPDAWEKGNVRGSAVWFCQGSMYQPSELGVPTMRAARAQGMNVNVDLDDLMERGELF</sequence>